<evidence type="ECO:0000259" key="4">
    <source>
        <dbReference type="PROSITE" id="PS51118"/>
    </source>
</evidence>
<evidence type="ECO:0000313" key="5">
    <source>
        <dbReference type="EMBL" id="MTV82724.1"/>
    </source>
</evidence>
<dbReference type="InterPro" id="IPR036388">
    <property type="entry name" value="WH-like_DNA-bd_sf"/>
</dbReference>
<gene>
    <name evidence="5" type="ORF">GM612_08715</name>
</gene>
<proteinExistence type="predicted"/>
<comment type="caution">
    <text evidence="5">The sequence shown here is derived from an EMBL/GenBank/DDBJ whole genome shotgun (WGS) entry which is preliminary data.</text>
</comment>
<evidence type="ECO:0000313" key="6">
    <source>
        <dbReference type="Proteomes" id="UP000466388"/>
    </source>
</evidence>
<dbReference type="AlphaFoldDB" id="A0A7X3C3V7"/>
<dbReference type="InterPro" id="IPR011991">
    <property type="entry name" value="ArsR-like_HTH"/>
</dbReference>
<dbReference type="GO" id="GO:0003677">
    <property type="term" value="F:DNA binding"/>
    <property type="evidence" value="ECO:0007669"/>
    <property type="project" value="UniProtKB-KW"/>
</dbReference>
<reference evidence="5 6" key="1">
    <citation type="submission" date="2019-11" db="EMBL/GenBank/DDBJ databases">
        <title>Lactobacillus sp. nov. CRM56-3, isolated from fermented tea leaves.</title>
        <authorList>
            <person name="Phuengjayaem S."/>
            <person name="Tanasupawat S."/>
        </authorList>
    </citation>
    <scope>NUCLEOTIDE SEQUENCE [LARGE SCALE GENOMIC DNA]</scope>
    <source>
        <strain evidence="5 6">CRM56-3</strain>
    </source>
</reference>
<keyword evidence="1" id="KW-0805">Transcription regulation</keyword>
<protein>
    <submittedName>
        <fullName evidence="5">Transcriptional regulator</fullName>
    </submittedName>
</protein>
<dbReference type="EMBL" id="WNJO01000009">
    <property type="protein sequence ID" value="MTV82724.1"/>
    <property type="molecule type" value="Genomic_DNA"/>
</dbReference>
<dbReference type="PANTHER" id="PTHR33204:SF29">
    <property type="entry name" value="TRANSCRIPTIONAL REGULATOR"/>
    <property type="match status" value="1"/>
</dbReference>
<name>A0A7X3C3V7_9LACO</name>
<sequence>MAPIDEYPCLPMVKLQKMLAGKWKIIILWKITVKTTRFGELKRELGDITQSVLAKQLRELEEDGFISRKVYPEVPPRVEYSLTEFGESFVPILKHMKAWGDQHLDT</sequence>
<keyword evidence="3" id="KW-0804">Transcription</keyword>
<dbReference type="Pfam" id="PF01638">
    <property type="entry name" value="HxlR"/>
    <property type="match status" value="1"/>
</dbReference>
<evidence type="ECO:0000256" key="2">
    <source>
        <dbReference type="ARBA" id="ARBA00023125"/>
    </source>
</evidence>
<dbReference type="Gene3D" id="1.10.10.10">
    <property type="entry name" value="Winged helix-like DNA-binding domain superfamily/Winged helix DNA-binding domain"/>
    <property type="match status" value="1"/>
</dbReference>
<organism evidence="5 6">
    <name type="scientific">Secundilactobacillus folii</name>
    <dbReference type="NCBI Taxonomy" id="2678357"/>
    <lineage>
        <taxon>Bacteria</taxon>
        <taxon>Bacillati</taxon>
        <taxon>Bacillota</taxon>
        <taxon>Bacilli</taxon>
        <taxon>Lactobacillales</taxon>
        <taxon>Lactobacillaceae</taxon>
        <taxon>Secundilactobacillus</taxon>
    </lineage>
</organism>
<evidence type="ECO:0000256" key="3">
    <source>
        <dbReference type="ARBA" id="ARBA00023163"/>
    </source>
</evidence>
<keyword evidence="6" id="KW-1185">Reference proteome</keyword>
<dbReference type="RefSeq" id="WP_155431991.1">
    <property type="nucleotide sequence ID" value="NZ_WNJO01000009.1"/>
</dbReference>
<accession>A0A7X3C3V7</accession>
<dbReference type="SUPFAM" id="SSF46785">
    <property type="entry name" value="Winged helix' DNA-binding domain"/>
    <property type="match status" value="1"/>
</dbReference>
<dbReference type="InterPro" id="IPR002577">
    <property type="entry name" value="HTH_HxlR"/>
</dbReference>
<keyword evidence="2" id="KW-0238">DNA-binding</keyword>
<dbReference type="PROSITE" id="PS51118">
    <property type="entry name" value="HTH_HXLR"/>
    <property type="match status" value="1"/>
</dbReference>
<dbReference type="PANTHER" id="PTHR33204">
    <property type="entry name" value="TRANSCRIPTIONAL REGULATOR, MARR FAMILY"/>
    <property type="match status" value="1"/>
</dbReference>
<dbReference type="CDD" id="cd00090">
    <property type="entry name" value="HTH_ARSR"/>
    <property type="match status" value="1"/>
</dbReference>
<evidence type="ECO:0000256" key="1">
    <source>
        <dbReference type="ARBA" id="ARBA00023015"/>
    </source>
</evidence>
<feature type="domain" description="HTH hxlR-type" evidence="4">
    <location>
        <begin position="9"/>
        <end position="106"/>
    </location>
</feature>
<dbReference type="InterPro" id="IPR036390">
    <property type="entry name" value="WH_DNA-bd_sf"/>
</dbReference>
<dbReference type="Proteomes" id="UP000466388">
    <property type="component" value="Unassembled WGS sequence"/>
</dbReference>